<evidence type="ECO:0000256" key="8">
    <source>
        <dbReference type="ARBA" id="ARBA00023008"/>
    </source>
</evidence>
<protein>
    <recommendedName>
        <fullName evidence="3 9">Pseudoazurin</fullName>
    </recommendedName>
</protein>
<dbReference type="PRINTS" id="PR00156">
    <property type="entry name" value="COPPERBLUE"/>
</dbReference>
<dbReference type="Gene3D" id="2.60.40.420">
    <property type="entry name" value="Cupredoxins - blue copper proteins"/>
    <property type="match status" value="1"/>
</dbReference>
<dbReference type="InterPro" id="IPR001235">
    <property type="entry name" value="Copper_blue_Plastocyanin"/>
</dbReference>
<dbReference type="RefSeq" id="WP_173194326.1">
    <property type="nucleotide sequence ID" value="NZ_JABETK010000003.1"/>
</dbReference>
<keyword evidence="5" id="KW-0479">Metal-binding</keyword>
<accession>A0ABV3X1F0</accession>
<dbReference type="PROSITE" id="PS00196">
    <property type="entry name" value="COPPER_BLUE"/>
    <property type="match status" value="1"/>
</dbReference>
<reference evidence="11 12" key="1">
    <citation type="submission" date="2024-01" db="EMBL/GenBank/DDBJ databases">
        <title>New evidence supports the origin of RcGTA from prophage.</title>
        <authorList>
            <person name="Xu Y."/>
            <person name="Liu B."/>
            <person name="Chen F."/>
        </authorList>
    </citation>
    <scope>NUCLEOTIDE SEQUENCE [LARGE SCALE GENOMIC DNA]</scope>
    <source>
        <strain evidence="11 12">CBW1107-2</strain>
    </source>
</reference>
<dbReference type="NCBIfam" id="TIGR01409">
    <property type="entry name" value="TAT_signal_seq"/>
    <property type="match status" value="1"/>
</dbReference>
<feature type="domain" description="Blue (type 1) copper" evidence="10">
    <location>
        <begin position="62"/>
        <end position="148"/>
    </location>
</feature>
<gene>
    <name evidence="11" type="ORF">V1479_25915</name>
</gene>
<dbReference type="EMBL" id="JAZHFV010000026">
    <property type="protein sequence ID" value="MEX4010743.1"/>
    <property type="molecule type" value="Genomic_DNA"/>
</dbReference>
<dbReference type="InterPro" id="IPR000923">
    <property type="entry name" value="BlueCu_1"/>
</dbReference>
<dbReference type="InterPro" id="IPR012745">
    <property type="entry name" value="Pseudoazurin"/>
</dbReference>
<keyword evidence="8" id="KW-0186">Copper</keyword>
<comment type="caution">
    <text evidence="11">The sequence shown here is derived from an EMBL/GenBank/DDBJ whole genome shotgun (WGS) entry which is preliminary data.</text>
</comment>
<evidence type="ECO:0000256" key="6">
    <source>
        <dbReference type="ARBA" id="ARBA00022764"/>
    </source>
</evidence>
<evidence type="ECO:0000313" key="12">
    <source>
        <dbReference type="Proteomes" id="UP001559025"/>
    </source>
</evidence>
<name>A0ABV3X1F0_9HYPH</name>
<sequence>MSGKKSFGGSKVSSRLISRRSLLAGSAGLTVAAAIGGGRWASAQENDSGQASAGTQTHEVQMVNKDREGRPMQFDPAYLKIAPGDSVKFVATDKGHNSEPILGMVPEGAEMWKGKINEEITLTFDVEGIYGYKCLPHFALGMVGIIQVGDSTENLDSAETAKLPGKAKPRMAELIAQVGGGATAPAD</sequence>
<comment type="subcellular location">
    <subcellularLocation>
        <location evidence="2">Periplasm</location>
    </subcellularLocation>
</comment>
<dbReference type="Pfam" id="PF00127">
    <property type="entry name" value="Copper-bind"/>
    <property type="match status" value="1"/>
</dbReference>
<evidence type="ECO:0000256" key="3">
    <source>
        <dbReference type="ARBA" id="ARBA00016984"/>
    </source>
</evidence>
<evidence type="ECO:0000256" key="9">
    <source>
        <dbReference type="NCBIfam" id="TIGR02375"/>
    </source>
</evidence>
<dbReference type="Proteomes" id="UP001559025">
    <property type="component" value="Unassembled WGS sequence"/>
</dbReference>
<keyword evidence="7" id="KW-0249">Electron transport</keyword>
<dbReference type="PROSITE" id="PS51318">
    <property type="entry name" value="TAT"/>
    <property type="match status" value="1"/>
</dbReference>
<proteinExistence type="predicted"/>
<dbReference type="NCBIfam" id="TIGR02375">
    <property type="entry name" value="pseudoazurin"/>
    <property type="match status" value="1"/>
</dbReference>
<evidence type="ECO:0000256" key="7">
    <source>
        <dbReference type="ARBA" id="ARBA00022982"/>
    </source>
</evidence>
<dbReference type="InterPro" id="IPR028871">
    <property type="entry name" value="BlueCu_1_BS"/>
</dbReference>
<evidence type="ECO:0000256" key="2">
    <source>
        <dbReference type="ARBA" id="ARBA00004418"/>
    </source>
</evidence>
<keyword evidence="6" id="KW-0574">Periplasm</keyword>
<dbReference type="PRINTS" id="PR00155">
    <property type="entry name" value="AMICYANIN"/>
</dbReference>
<keyword evidence="4" id="KW-0813">Transport</keyword>
<comment type="cofactor">
    <cofactor evidence="1">
        <name>Cu cation</name>
        <dbReference type="ChEBI" id="CHEBI:23378"/>
    </cofactor>
</comment>
<evidence type="ECO:0000256" key="4">
    <source>
        <dbReference type="ARBA" id="ARBA00022448"/>
    </source>
</evidence>
<keyword evidence="12" id="KW-1185">Reference proteome</keyword>
<dbReference type="SUPFAM" id="SSF49503">
    <property type="entry name" value="Cupredoxins"/>
    <property type="match status" value="1"/>
</dbReference>
<dbReference type="InterPro" id="IPR002386">
    <property type="entry name" value="Amicyanin/Pseudoazurin"/>
</dbReference>
<evidence type="ECO:0000313" key="11">
    <source>
        <dbReference type="EMBL" id="MEX4010743.1"/>
    </source>
</evidence>
<dbReference type="InterPro" id="IPR006311">
    <property type="entry name" value="TAT_signal"/>
</dbReference>
<evidence type="ECO:0000256" key="1">
    <source>
        <dbReference type="ARBA" id="ARBA00001935"/>
    </source>
</evidence>
<dbReference type="InterPro" id="IPR008972">
    <property type="entry name" value="Cupredoxin"/>
</dbReference>
<evidence type="ECO:0000259" key="10">
    <source>
        <dbReference type="Pfam" id="PF00127"/>
    </source>
</evidence>
<dbReference type="InterPro" id="IPR019546">
    <property type="entry name" value="TAT_signal_bac_arc"/>
</dbReference>
<dbReference type="CDD" id="cd04218">
    <property type="entry name" value="Pseudoazurin"/>
    <property type="match status" value="1"/>
</dbReference>
<evidence type="ECO:0000256" key="5">
    <source>
        <dbReference type="ARBA" id="ARBA00022723"/>
    </source>
</evidence>
<organism evidence="11 12">
    <name type="scientific">Neoaquamicrobium sediminum</name>
    <dbReference type="NCBI Taxonomy" id="1849104"/>
    <lineage>
        <taxon>Bacteria</taxon>
        <taxon>Pseudomonadati</taxon>
        <taxon>Pseudomonadota</taxon>
        <taxon>Alphaproteobacteria</taxon>
        <taxon>Hyphomicrobiales</taxon>
        <taxon>Phyllobacteriaceae</taxon>
        <taxon>Neoaquamicrobium</taxon>
    </lineage>
</organism>